<evidence type="ECO:0000256" key="3">
    <source>
        <dbReference type="ARBA" id="ARBA00022490"/>
    </source>
</evidence>
<reference evidence="9 10" key="1">
    <citation type="journal article" date="2015" name="Genome Announc.">
        <title>Expanding the biotechnology potential of lactobacilli through comparative genomics of 213 strains and associated genera.</title>
        <authorList>
            <person name="Sun Z."/>
            <person name="Harris H.M."/>
            <person name="McCann A."/>
            <person name="Guo C."/>
            <person name="Argimon S."/>
            <person name="Zhang W."/>
            <person name="Yang X."/>
            <person name="Jeffery I.B."/>
            <person name="Cooney J.C."/>
            <person name="Kagawa T.F."/>
            <person name="Liu W."/>
            <person name="Song Y."/>
            <person name="Salvetti E."/>
            <person name="Wrobel A."/>
            <person name="Rasinkangas P."/>
            <person name="Parkhill J."/>
            <person name="Rea M.C."/>
            <person name="O'Sullivan O."/>
            <person name="Ritari J."/>
            <person name="Douillard F.P."/>
            <person name="Paul Ross R."/>
            <person name="Yang R."/>
            <person name="Briner A.E."/>
            <person name="Felis G.E."/>
            <person name="de Vos W.M."/>
            <person name="Barrangou R."/>
            <person name="Klaenhammer T.R."/>
            <person name="Caufield P.W."/>
            <person name="Cui Y."/>
            <person name="Zhang H."/>
            <person name="O'Toole P.W."/>
        </authorList>
    </citation>
    <scope>NUCLEOTIDE SEQUENCE [LARGE SCALE GENOMIC DNA]</scope>
    <source>
        <strain evidence="9 10">DSM 20335</strain>
    </source>
</reference>
<dbReference type="GO" id="GO:0016020">
    <property type="term" value="C:membrane"/>
    <property type="evidence" value="ECO:0007669"/>
    <property type="project" value="InterPro"/>
</dbReference>
<dbReference type="PANTHER" id="PTHR33799:SF1">
    <property type="entry name" value="PTS SYSTEM MANNOSE-SPECIFIC EIIAB COMPONENT-RELATED"/>
    <property type="match status" value="1"/>
</dbReference>
<feature type="domain" description="PTS EIIA type-4" evidence="8">
    <location>
        <begin position="1"/>
        <end position="122"/>
    </location>
</feature>
<dbReference type="PROSITE" id="PS51096">
    <property type="entry name" value="PTS_EIIA_TYPE_4"/>
    <property type="match status" value="1"/>
</dbReference>
<keyword evidence="5" id="KW-0808">Transferase</keyword>
<dbReference type="PATRIC" id="fig|1423738.3.peg.814"/>
<evidence type="ECO:0000256" key="2">
    <source>
        <dbReference type="ARBA" id="ARBA00022448"/>
    </source>
</evidence>
<name>A0A0R2BSV1_9LACO</name>
<dbReference type="SUPFAM" id="SSF53062">
    <property type="entry name" value="PTS system fructose IIA component-like"/>
    <property type="match status" value="1"/>
</dbReference>
<dbReference type="Gene3D" id="3.40.50.510">
    <property type="entry name" value="Phosphotransferase system, mannose-type IIA component"/>
    <property type="match status" value="1"/>
</dbReference>
<keyword evidence="3" id="KW-0963">Cytoplasm</keyword>
<dbReference type="RefSeq" id="WP_057757222.1">
    <property type="nucleotide sequence ID" value="NZ_AYYK01000016.1"/>
</dbReference>
<evidence type="ECO:0000256" key="4">
    <source>
        <dbReference type="ARBA" id="ARBA00022597"/>
    </source>
</evidence>
<keyword evidence="10" id="KW-1185">Reference proteome</keyword>
<dbReference type="GO" id="GO:0009401">
    <property type="term" value="P:phosphoenolpyruvate-dependent sugar phosphotransferase system"/>
    <property type="evidence" value="ECO:0007669"/>
    <property type="project" value="UniProtKB-KW"/>
</dbReference>
<dbReference type="GO" id="GO:0005737">
    <property type="term" value="C:cytoplasm"/>
    <property type="evidence" value="ECO:0007669"/>
    <property type="project" value="UniProtKB-SubCell"/>
</dbReference>
<evidence type="ECO:0000259" key="8">
    <source>
        <dbReference type="PROSITE" id="PS51096"/>
    </source>
</evidence>
<keyword evidence="2" id="KW-0813">Transport</keyword>
<dbReference type="Pfam" id="PF03610">
    <property type="entry name" value="EIIA-man"/>
    <property type="match status" value="1"/>
</dbReference>
<dbReference type="InterPro" id="IPR051471">
    <property type="entry name" value="Bacterial_PTS_sugar_comp"/>
</dbReference>
<comment type="caution">
    <text evidence="9">The sequence shown here is derived from an EMBL/GenBank/DDBJ whole genome shotgun (WGS) entry which is preliminary data.</text>
</comment>
<dbReference type="OrthoDB" id="6623712at2"/>
<keyword evidence="6" id="KW-0598">Phosphotransferase system</keyword>
<dbReference type="GO" id="GO:0016301">
    <property type="term" value="F:kinase activity"/>
    <property type="evidence" value="ECO:0007669"/>
    <property type="project" value="UniProtKB-KW"/>
</dbReference>
<keyword evidence="7" id="KW-0418">Kinase</keyword>
<dbReference type="InterPro" id="IPR036662">
    <property type="entry name" value="PTS_EIIA_man-typ_sf"/>
</dbReference>
<evidence type="ECO:0000256" key="5">
    <source>
        <dbReference type="ARBA" id="ARBA00022679"/>
    </source>
</evidence>
<keyword evidence="4" id="KW-0762">Sugar transport</keyword>
<evidence type="ECO:0000256" key="6">
    <source>
        <dbReference type="ARBA" id="ARBA00022683"/>
    </source>
</evidence>
<evidence type="ECO:0000256" key="1">
    <source>
        <dbReference type="ARBA" id="ARBA00004496"/>
    </source>
</evidence>
<evidence type="ECO:0000256" key="7">
    <source>
        <dbReference type="ARBA" id="ARBA00022777"/>
    </source>
</evidence>
<evidence type="ECO:0000313" key="9">
    <source>
        <dbReference type="EMBL" id="KRM78547.1"/>
    </source>
</evidence>
<evidence type="ECO:0000313" key="10">
    <source>
        <dbReference type="Proteomes" id="UP000051813"/>
    </source>
</evidence>
<dbReference type="AlphaFoldDB" id="A0A0R2BSV1"/>
<dbReference type="EMBL" id="AYYK01000016">
    <property type="protein sequence ID" value="KRM78547.1"/>
    <property type="molecule type" value="Genomic_DNA"/>
</dbReference>
<proteinExistence type="predicted"/>
<dbReference type="STRING" id="1423738.FC84_GL000805"/>
<sequence length="144" mass="15763">MVNILLLSHGPFCEGLLASLQMIVGPQKQIYAIQLHPGQSPDDYRDKISDVLAEMVGDTIVFCDIKGGTPYNSAGFLKNKYSFTLITGMNLPMLISVATVRNEKTTVKELTNIALDKMSAGIELINLSLGGERKHAKLSLNKNR</sequence>
<dbReference type="CDD" id="cd00006">
    <property type="entry name" value="PTS_IIA_man"/>
    <property type="match status" value="1"/>
</dbReference>
<accession>A0A0R2BSV1</accession>
<organism evidence="9 10">
    <name type="scientific">Lapidilactobacillus dextrinicus DSM 20335</name>
    <dbReference type="NCBI Taxonomy" id="1423738"/>
    <lineage>
        <taxon>Bacteria</taxon>
        <taxon>Bacillati</taxon>
        <taxon>Bacillota</taxon>
        <taxon>Bacilli</taxon>
        <taxon>Lactobacillales</taxon>
        <taxon>Lactobacillaceae</taxon>
        <taxon>Lapidilactobacillus</taxon>
    </lineage>
</organism>
<comment type="subcellular location">
    <subcellularLocation>
        <location evidence="1">Cytoplasm</location>
    </subcellularLocation>
</comment>
<dbReference type="Proteomes" id="UP000051813">
    <property type="component" value="Unassembled WGS sequence"/>
</dbReference>
<gene>
    <name evidence="9" type="ORF">FC84_GL000805</name>
</gene>
<dbReference type="InterPro" id="IPR004701">
    <property type="entry name" value="PTS_EIIA_man-typ"/>
</dbReference>
<dbReference type="InterPro" id="IPR033887">
    <property type="entry name" value="PTS_IIA_man"/>
</dbReference>
<protein>
    <submittedName>
        <fullName evidence="9">PTS system mannose-specific transporter subunit IIA</fullName>
    </submittedName>
</protein>
<dbReference type="PANTHER" id="PTHR33799">
    <property type="entry name" value="PTS PERMEASE-RELATED-RELATED"/>
    <property type="match status" value="1"/>
</dbReference>